<evidence type="ECO:0000256" key="2">
    <source>
        <dbReference type="SAM" id="MobiDB-lite"/>
    </source>
</evidence>
<sequence length="255" mass="28402">MDKRDFAGIPRASATGKASDAGELEVDEHHREEYLFSGLQHNAKFQVNERLCVNLFEHFVDWTNVHCLNDSCQEPFPSRDWRAGRPRKGQRFVSSADDAQLIIHIPFNRKVKLMGISLGIHPDQVQHGPSVIHLYKDLPTFDFSDAVSVKPLHTLHLLPEDLCRSHDSTAQSPKPGNSGSKRGSSPFNSSTLGPIASARNLPPTAVPLPALLFGVTSSLWLFIEENQGGKDVTKISTMQVWGVPLQDMDVKHIRR</sequence>
<comment type="caution">
    <text evidence="4">The sequence shown here is derived from an EMBL/GenBank/DDBJ whole genome shotgun (WGS) entry which is preliminary data.</text>
</comment>
<dbReference type="VEuPathDB" id="ToxoDB:TGDOM2_247025"/>
<feature type="region of interest" description="Disordered" evidence="2">
    <location>
        <begin position="165"/>
        <end position="191"/>
    </location>
</feature>
<gene>
    <name evidence="4" type="ORF">TGDOM2_247025</name>
</gene>
<dbReference type="PANTHER" id="PTHR12175">
    <property type="entry name" value="AD039 HT014 THIOREDOXIN FAMILY TRP26"/>
    <property type="match status" value="1"/>
</dbReference>
<dbReference type="OrthoDB" id="10263751at2759"/>
<comment type="similarity">
    <text evidence="1">Belongs to the PITHD1 family.</text>
</comment>
<dbReference type="AlphaFoldDB" id="A0A086KR11"/>
<feature type="compositionally biased region" description="Polar residues" evidence="2">
    <location>
        <begin position="168"/>
        <end position="191"/>
    </location>
</feature>
<dbReference type="GO" id="GO:0005737">
    <property type="term" value="C:cytoplasm"/>
    <property type="evidence" value="ECO:0007669"/>
    <property type="project" value="UniProtKB-ARBA"/>
</dbReference>
<name>A0A086KR11_TOXGO</name>
<dbReference type="Pfam" id="PF06201">
    <property type="entry name" value="PITH"/>
    <property type="match status" value="2"/>
</dbReference>
<dbReference type="EMBL" id="AHZU02000244">
    <property type="protein sequence ID" value="KFG46829.1"/>
    <property type="molecule type" value="Genomic_DNA"/>
</dbReference>
<protein>
    <submittedName>
        <fullName evidence="4">PITH domain protein</fullName>
    </submittedName>
</protein>
<organism evidence="4 5">
    <name type="scientific">Toxoplasma gondii GAB2-2007-GAL-DOM2</name>
    <dbReference type="NCBI Taxonomy" id="1130820"/>
    <lineage>
        <taxon>Eukaryota</taxon>
        <taxon>Sar</taxon>
        <taxon>Alveolata</taxon>
        <taxon>Apicomplexa</taxon>
        <taxon>Conoidasida</taxon>
        <taxon>Coccidia</taxon>
        <taxon>Eucoccidiorida</taxon>
        <taxon>Eimeriorina</taxon>
        <taxon>Sarcocystidae</taxon>
        <taxon>Toxoplasma</taxon>
    </lineage>
</organism>
<feature type="domain" description="PITH" evidence="3">
    <location>
        <begin position="45"/>
        <end position="255"/>
    </location>
</feature>
<dbReference type="InterPro" id="IPR037047">
    <property type="entry name" value="PITH_dom_sf"/>
</dbReference>
<dbReference type="InterPro" id="IPR010400">
    <property type="entry name" value="PITH_dom"/>
</dbReference>
<evidence type="ECO:0000313" key="4">
    <source>
        <dbReference type="EMBL" id="KFG46829.1"/>
    </source>
</evidence>
<accession>A0A086KR11</accession>
<dbReference type="InterPro" id="IPR045099">
    <property type="entry name" value="PITH1-like"/>
</dbReference>
<dbReference type="SUPFAM" id="SSF49785">
    <property type="entry name" value="Galactose-binding domain-like"/>
    <property type="match status" value="1"/>
</dbReference>
<dbReference type="InterPro" id="IPR008979">
    <property type="entry name" value="Galactose-bd-like_sf"/>
</dbReference>
<dbReference type="Proteomes" id="UP000028837">
    <property type="component" value="Unassembled WGS sequence"/>
</dbReference>
<evidence type="ECO:0000313" key="5">
    <source>
        <dbReference type="Proteomes" id="UP000028837"/>
    </source>
</evidence>
<reference evidence="4 5" key="1">
    <citation type="submission" date="2014-02" db="EMBL/GenBank/DDBJ databases">
        <authorList>
            <person name="Sibley D."/>
            <person name="Venepally P."/>
            <person name="Karamycheva S."/>
            <person name="Hadjithomas M."/>
            <person name="Khan A."/>
            <person name="Brunk B."/>
            <person name="Roos D."/>
            <person name="Caler E."/>
            <person name="Lorenzi H."/>
        </authorList>
    </citation>
    <scope>NUCLEOTIDE SEQUENCE [LARGE SCALE GENOMIC DNA]</scope>
    <source>
        <strain evidence="4 5">GAB2-2007-GAL-DOM2</strain>
    </source>
</reference>
<feature type="region of interest" description="Disordered" evidence="2">
    <location>
        <begin position="1"/>
        <end position="23"/>
    </location>
</feature>
<evidence type="ECO:0000256" key="1">
    <source>
        <dbReference type="ARBA" id="ARBA00025788"/>
    </source>
</evidence>
<dbReference type="Gene3D" id="2.60.120.470">
    <property type="entry name" value="PITH domain"/>
    <property type="match status" value="1"/>
</dbReference>
<proteinExistence type="inferred from homology"/>
<dbReference type="PROSITE" id="PS51532">
    <property type="entry name" value="PITH"/>
    <property type="match status" value="1"/>
</dbReference>
<evidence type="ECO:0000259" key="3">
    <source>
        <dbReference type="PROSITE" id="PS51532"/>
    </source>
</evidence>